<evidence type="ECO:0000259" key="2">
    <source>
        <dbReference type="Pfam" id="PF03050"/>
    </source>
</evidence>
<evidence type="ECO:0000256" key="1">
    <source>
        <dbReference type="SAM" id="Coils"/>
    </source>
</evidence>
<dbReference type="Pfam" id="PF13817">
    <property type="entry name" value="DDE_Tnp_IS66_C"/>
    <property type="match status" value="1"/>
</dbReference>
<dbReference type="Pfam" id="PF03050">
    <property type="entry name" value="DDE_Tnp_IS66"/>
    <property type="match status" value="1"/>
</dbReference>
<name>A0ABP1CCN2_9GAMM</name>
<dbReference type="Proteomes" id="UP001497493">
    <property type="component" value="Plasmid 2"/>
</dbReference>
<dbReference type="InterPro" id="IPR024474">
    <property type="entry name" value="Znf_dom_IS66"/>
</dbReference>
<dbReference type="InterPro" id="IPR039552">
    <property type="entry name" value="IS66_C"/>
</dbReference>
<dbReference type="Pfam" id="PF13005">
    <property type="entry name" value="zf-IS66"/>
    <property type="match status" value="1"/>
</dbReference>
<feature type="coiled-coil region" evidence="1">
    <location>
        <begin position="19"/>
        <end position="46"/>
    </location>
</feature>
<evidence type="ECO:0000313" key="7">
    <source>
        <dbReference type="Proteomes" id="UP001497493"/>
    </source>
</evidence>
<dbReference type="Pfam" id="PF13007">
    <property type="entry name" value="LZ_Tnp_IS66"/>
    <property type="match status" value="1"/>
</dbReference>
<dbReference type="PANTHER" id="PTHR33678">
    <property type="entry name" value="BLL1576 PROTEIN"/>
    <property type="match status" value="1"/>
</dbReference>
<dbReference type="EMBL" id="OZ026885">
    <property type="protein sequence ID" value="CAL1241985.1"/>
    <property type="molecule type" value="Genomic_DNA"/>
</dbReference>
<keyword evidence="6" id="KW-0614">Plasmid</keyword>
<protein>
    <submittedName>
        <fullName evidence="6">Transposase</fullName>
    </submittedName>
</protein>
<feature type="domain" description="Transposase IS66 zinc-finger binding" evidence="3">
    <location>
        <begin position="118"/>
        <end position="162"/>
    </location>
</feature>
<accession>A0ABP1CCN2</accession>
<dbReference type="InterPro" id="IPR024463">
    <property type="entry name" value="Transposase_TnpC_homeodom"/>
</dbReference>
<gene>
    <name evidence="6" type="ORF">MECH1_V1_P0053</name>
</gene>
<organism evidence="6 7">
    <name type="scientific">Candidatus Methylocalor cossyra</name>
    <dbReference type="NCBI Taxonomy" id="3108543"/>
    <lineage>
        <taxon>Bacteria</taxon>
        <taxon>Pseudomonadati</taxon>
        <taxon>Pseudomonadota</taxon>
        <taxon>Gammaproteobacteria</taxon>
        <taxon>Methylococcales</taxon>
        <taxon>Methylococcaceae</taxon>
        <taxon>Candidatus Methylocalor</taxon>
    </lineage>
</organism>
<evidence type="ECO:0000259" key="3">
    <source>
        <dbReference type="Pfam" id="PF13005"/>
    </source>
</evidence>
<geneLocation type="plasmid" evidence="6 7">
    <name>2</name>
</geneLocation>
<evidence type="ECO:0000313" key="6">
    <source>
        <dbReference type="EMBL" id="CAL1241985.1"/>
    </source>
</evidence>
<keyword evidence="7" id="KW-1185">Reference proteome</keyword>
<evidence type="ECO:0000259" key="4">
    <source>
        <dbReference type="Pfam" id="PF13007"/>
    </source>
</evidence>
<dbReference type="InterPro" id="IPR052344">
    <property type="entry name" value="Transposase-related"/>
</dbReference>
<proteinExistence type="predicted"/>
<keyword evidence="1" id="KW-0175">Coiled coil</keyword>
<feature type="domain" description="Transposase IS66 central" evidence="2">
    <location>
        <begin position="177"/>
        <end position="468"/>
    </location>
</feature>
<reference evidence="6 7" key="1">
    <citation type="submission" date="2024-04" db="EMBL/GenBank/DDBJ databases">
        <authorList>
            <person name="Cremers G."/>
        </authorList>
    </citation>
    <scope>NUCLEOTIDE SEQUENCE [LARGE SCALE GENOMIC DNA]</scope>
    <source>
        <strain evidence="6">MeCH1-AG</strain>
        <plasmid evidence="6 7">2</plasmid>
    </source>
</reference>
<dbReference type="RefSeq" id="WP_348760042.1">
    <property type="nucleotide sequence ID" value="NZ_OZ026885.1"/>
</dbReference>
<dbReference type="PANTHER" id="PTHR33678:SF1">
    <property type="entry name" value="BLL1576 PROTEIN"/>
    <property type="match status" value="1"/>
</dbReference>
<feature type="domain" description="Transposase IS66 C-terminal" evidence="5">
    <location>
        <begin position="475"/>
        <end position="513"/>
    </location>
</feature>
<dbReference type="InterPro" id="IPR004291">
    <property type="entry name" value="Transposase_IS66_central"/>
</dbReference>
<sequence length="536" mass="58731">MATTITLTADDYHTLLAERERLAQQLRAITVERDLLKERLDAYLRRFFAAKSEARPAAQGDLFLNEAEALAPAGTPVAEEVAAEGVEVAGPIRKKRGRKPLDPHLPRAIVRHELPESERVCAHDGTTLIEIGVEISEQLDLIPQHVRVIQHQRVKYACPCCDEGIQVSPAPARLIPKGLLSESALAWVVSAKYQDALPLYRQAALLGRFDGDLSRNTLAASIVRVGEAVQPIINLLRDHLLAADLVLGDETVIQVLKEPGRAAQSKSYLWAQMTGSGPPIRLFAYAPGRGGGQASSLYAGIKAGAVLMSDGYEVYNAIAAANGLTHLGCWAHARRYFIEAEAAIPKAARGPEQPATPFITAIGELYAIEREAQANDLAPQQRGPLRLARSRPVLASIEALLLRYLHSVTPNSLLGKALHYLSAQWPKLIRFVENGAWPIDNNLCENAIRPFVVGRRNWLFADTVGGAKASANLYSLIETCKANRIEPYRYLVDLFRKLPSARTADDFEALLPWHLTKATVPIQSPTTSSHQAQGRR</sequence>
<evidence type="ECO:0000259" key="5">
    <source>
        <dbReference type="Pfam" id="PF13817"/>
    </source>
</evidence>
<dbReference type="NCBIfam" id="NF033517">
    <property type="entry name" value="transpos_IS66"/>
    <property type="match status" value="1"/>
</dbReference>
<feature type="domain" description="Transposase TnpC homeodomain" evidence="4">
    <location>
        <begin position="36"/>
        <end position="108"/>
    </location>
</feature>